<feature type="non-terminal residue" evidence="1">
    <location>
        <position position="30"/>
    </location>
</feature>
<protein>
    <recommendedName>
        <fullName evidence="2">Peptide deformylase</fullName>
    </recommendedName>
</protein>
<dbReference type="EMBL" id="BARW01003373">
    <property type="protein sequence ID" value="GAI66368.1"/>
    <property type="molecule type" value="Genomic_DNA"/>
</dbReference>
<name>X1QDR6_9ZZZZ</name>
<evidence type="ECO:0000313" key="1">
    <source>
        <dbReference type="EMBL" id="GAI66368.1"/>
    </source>
</evidence>
<accession>X1QDR6</accession>
<gene>
    <name evidence="1" type="ORF">S12H4_08660</name>
</gene>
<proteinExistence type="predicted"/>
<sequence>MRELVKVPSGLLRQRSKPVKRIDSKIKELA</sequence>
<comment type="caution">
    <text evidence="1">The sequence shown here is derived from an EMBL/GenBank/DDBJ whole genome shotgun (WGS) entry which is preliminary data.</text>
</comment>
<reference evidence="1" key="1">
    <citation type="journal article" date="2014" name="Front. Microbiol.">
        <title>High frequency of phylogenetically diverse reductive dehalogenase-homologous genes in deep subseafloor sedimentary metagenomes.</title>
        <authorList>
            <person name="Kawai M."/>
            <person name="Futagami T."/>
            <person name="Toyoda A."/>
            <person name="Takaki Y."/>
            <person name="Nishi S."/>
            <person name="Hori S."/>
            <person name="Arai W."/>
            <person name="Tsubouchi T."/>
            <person name="Morono Y."/>
            <person name="Uchiyama I."/>
            <person name="Ito T."/>
            <person name="Fujiyama A."/>
            <person name="Inagaki F."/>
            <person name="Takami H."/>
        </authorList>
    </citation>
    <scope>NUCLEOTIDE SEQUENCE</scope>
    <source>
        <strain evidence="1">Expedition CK06-06</strain>
    </source>
</reference>
<dbReference type="AlphaFoldDB" id="X1QDR6"/>
<evidence type="ECO:0008006" key="2">
    <source>
        <dbReference type="Google" id="ProtNLM"/>
    </source>
</evidence>
<organism evidence="1">
    <name type="scientific">marine sediment metagenome</name>
    <dbReference type="NCBI Taxonomy" id="412755"/>
    <lineage>
        <taxon>unclassified sequences</taxon>
        <taxon>metagenomes</taxon>
        <taxon>ecological metagenomes</taxon>
    </lineage>
</organism>